<proteinExistence type="inferred from homology"/>
<dbReference type="InterPro" id="IPR017665">
    <property type="entry name" value="Guanylate_kinase"/>
</dbReference>
<evidence type="ECO:0000313" key="15">
    <source>
        <dbReference type="EMBL" id="AFC26602.1"/>
    </source>
</evidence>
<dbReference type="CDD" id="cd00071">
    <property type="entry name" value="GMPK"/>
    <property type="match status" value="1"/>
</dbReference>
<evidence type="ECO:0000256" key="5">
    <source>
        <dbReference type="ARBA" id="ARBA00016296"/>
    </source>
</evidence>
<dbReference type="RefSeq" id="WP_015694187.1">
    <property type="nucleotide sequence ID" value="NC_016940.1"/>
</dbReference>
<evidence type="ECO:0000256" key="8">
    <source>
        <dbReference type="ARBA" id="ARBA00022741"/>
    </source>
</evidence>
<dbReference type="SMART" id="SM00072">
    <property type="entry name" value="GuKc"/>
    <property type="match status" value="1"/>
</dbReference>
<comment type="similarity">
    <text evidence="3 13">Belongs to the guanylate kinase family.</text>
</comment>
<dbReference type="EC" id="2.7.4.8" evidence="4 13"/>
<organism evidence="15 16">
    <name type="scientific">Saprospira grandis (strain Lewin)</name>
    <dbReference type="NCBI Taxonomy" id="984262"/>
    <lineage>
        <taxon>Bacteria</taxon>
        <taxon>Pseudomonadati</taxon>
        <taxon>Bacteroidota</taxon>
        <taxon>Saprospiria</taxon>
        <taxon>Saprospirales</taxon>
        <taxon>Saprospiraceae</taxon>
        <taxon>Saprospira</taxon>
    </lineage>
</organism>
<dbReference type="OrthoDB" id="9808150at2"/>
<dbReference type="NCBIfam" id="TIGR03263">
    <property type="entry name" value="guanyl_kin"/>
    <property type="match status" value="1"/>
</dbReference>
<dbReference type="Proteomes" id="UP000007519">
    <property type="component" value="Chromosome"/>
</dbReference>
<dbReference type="Gene3D" id="3.40.50.300">
    <property type="entry name" value="P-loop containing nucleotide triphosphate hydrolases"/>
    <property type="match status" value="1"/>
</dbReference>
<reference evidence="15 16" key="1">
    <citation type="journal article" date="2012" name="Stand. Genomic Sci.">
        <title>Complete genome sequencing and analysis of Saprospira grandis str. Lewin, a predatory marine bacterium.</title>
        <authorList>
            <person name="Saw J.H."/>
            <person name="Yuryev A."/>
            <person name="Kanbe M."/>
            <person name="Hou S."/>
            <person name="Young A.G."/>
            <person name="Aizawa S."/>
            <person name="Alam M."/>
        </authorList>
    </citation>
    <scope>NUCLEOTIDE SEQUENCE [LARGE SCALE GENOMIC DNA]</scope>
    <source>
        <strain evidence="15 16">Lewin</strain>
    </source>
</reference>
<dbReference type="SUPFAM" id="SSF52540">
    <property type="entry name" value="P-loop containing nucleoside triphosphate hydrolases"/>
    <property type="match status" value="1"/>
</dbReference>
<dbReference type="HOGENOM" id="CLU_001715_1_1_10"/>
<dbReference type="Gene3D" id="3.30.63.10">
    <property type="entry name" value="Guanylate Kinase phosphate binding domain"/>
    <property type="match status" value="1"/>
</dbReference>
<evidence type="ECO:0000256" key="11">
    <source>
        <dbReference type="ARBA" id="ARBA00030128"/>
    </source>
</evidence>
<evidence type="ECO:0000256" key="4">
    <source>
        <dbReference type="ARBA" id="ARBA00012961"/>
    </source>
</evidence>
<evidence type="ECO:0000256" key="12">
    <source>
        <dbReference type="ARBA" id="ARBA00048594"/>
    </source>
</evidence>
<dbReference type="InterPro" id="IPR027417">
    <property type="entry name" value="P-loop_NTPase"/>
</dbReference>
<evidence type="ECO:0000256" key="10">
    <source>
        <dbReference type="ARBA" id="ARBA00022840"/>
    </source>
</evidence>
<dbReference type="GO" id="GO:0005524">
    <property type="term" value="F:ATP binding"/>
    <property type="evidence" value="ECO:0007669"/>
    <property type="project" value="UniProtKB-UniRule"/>
</dbReference>
<evidence type="ECO:0000313" key="16">
    <source>
        <dbReference type="Proteomes" id="UP000007519"/>
    </source>
</evidence>
<keyword evidence="6 13" id="KW-0963">Cytoplasm</keyword>
<evidence type="ECO:0000256" key="9">
    <source>
        <dbReference type="ARBA" id="ARBA00022777"/>
    </source>
</evidence>
<evidence type="ECO:0000256" key="3">
    <source>
        <dbReference type="ARBA" id="ARBA00005790"/>
    </source>
</evidence>
<protein>
    <recommendedName>
        <fullName evidence="5 13">Guanylate kinase</fullName>
        <ecNumber evidence="4 13">2.7.4.8</ecNumber>
    </recommendedName>
    <alternativeName>
        <fullName evidence="11 13">GMP kinase</fullName>
    </alternativeName>
</protein>
<comment type="function">
    <text evidence="1 13">Essential for recycling GMP and indirectly, cGMP.</text>
</comment>
<evidence type="ECO:0000259" key="14">
    <source>
        <dbReference type="PROSITE" id="PS50052"/>
    </source>
</evidence>
<dbReference type="GO" id="GO:0004385">
    <property type="term" value="F:GMP kinase activity"/>
    <property type="evidence" value="ECO:0007669"/>
    <property type="project" value="UniProtKB-UniRule"/>
</dbReference>
<dbReference type="AlphaFoldDB" id="H6L711"/>
<dbReference type="FunFam" id="3.30.63.10:FF:000005">
    <property type="entry name" value="Guanylate kinase"/>
    <property type="match status" value="1"/>
</dbReference>
<comment type="subcellular location">
    <subcellularLocation>
        <location evidence="2 13">Cytoplasm</location>
    </subcellularLocation>
</comment>
<dbReference type="eggNOG" id="COG0194">
    <property type="taxonomic scope" value="Bacteria"/>
</dbReference>
<keyword evidence="8 13" id="KW-0547">Nucleotide-binding</keyword>
<dbReference type="Pfam" id="PF00625">
    <property type="entry name" value="Guanylate_kin"/>
    <property type="match status" value="1"/>
</dbReference>
<dbReference type="PANTHER" id="PTHR23117">
    <property type="entry name" value="GUANYLATE KINASE-RELATED"/>
    <property type="match status" value="1"/>
</dbReference>
<evidence type="ECO:0000256" key="13">
    <source>
        <dbReference type="HAMAP-Rule" id="MF_00328"/>
    </source>
</evidence>
<dbReference type="KEGG" id="sgn:SGRA_3886"/>
<dbReference type="HAMAP" id="MF_00328">
    <property type="entry name" value="Guanylate_kinase"/>
    <property type="match status" value="1"/>
</dbReference>
<gene>
    <name evidence="13 15" type="primary">gmk</name>
    <name evidence="15" type="ordered locus">SGRA_3886</name>
</gene>
<dbReference type="InterPro" id="IPR008145">
    <property type="entry name" value="GK/Ca_channel_bsu"/>
</dbReference>
<dbReference type="PANTHER" id="PTHR23117:SF13">
    <property type="entry name" value="GUANYLATE KINASE"/>
    <property type="match status" value="1"/>
</dbReference>
<feature type="binding site" evidence="13">
    <location>
        <begin position="12"/>
        <end position="19"/>
    </location>
    <ligand>
        <name>ATP</name>
        <dbReference type="ChEBI" id="CHEBI:30616"/>
    </ligand>
</feature>
<dbReference type="InterPro" id="IPR008144">
    <property type="entry name" value="Guanylate_kin-like_dom"/>
</dbReference>
<accession>H6L711</accession>
<evidence type="ECO:0000256" key="7">
    <source>
        <dbReference type="ARBA" id="ARBA00022679"/>
    </source>
</evidence>
<evidence type="ECO:0000256" key="2">
    <source>
        <dbReference type="ARBA" id="ARBA00004496"/>
    </source>
</evidence>
<keyword evidence="7 13" id="KW-0808">Transferase</keyword>
<dbReference type="STRING" id="984262.SGRA_3886"/>
<keyword evidence="16" id="KW-1185">Reference proteome</keyword>
<dbReference type="GO" id="GO:0005829">
    <property type="term" value="C:cytosol"/>
    <property type="evidence" value="ECO:0007669"/>
    <property type="project" value="TreeGrafter"/>
</dbReference>
<dbReference type="PROSITE" id="PS50052">
    <property type="entry name" value="GUANYLATE_KINASE_2"/>
    <property type="match status" value="1"/>
</dbReference>
<name>H6L711_SAPGL</name>
<comment type="catalytic activity">
    <reaction evidence="12 13">
        <text>GMP + ATP = GDP + ADP</text>
        <dbReference type="Rhea" id="RHEA:20780"/>
        <dbReference type="ChEBI" id="CHEBI:30616"/>
        <dbReference type="ChEBI" id="CHEBI:58115"/>
        <dbReference type="ChEBI" id="CHEBI:58189"/>
        <dbReference type="ChEBI" id="CHEBI:456216"/>
        <dbReference type="EC" id="2.7.4.8"/>
    </reaction>
</comment>
<keyword evidence="10 13" id="KW-0067">ATP-binding</keyword>
<sequence>MQQEAKLIIFTAPSGAGKTTIVKHLLKTRKDLAFSISACTRSQRYGEVNGMDYYFLSLQDFKRRIEADEFVEWEEVYDNQFYGTLKEEVERLLALGKSVLFDIDVKGAVNIQKHYPERSLSIFVKPPSADTLFARLRGRKTEDEESLRKRIARASDELTYECKFDYTLVNDNLEVALAEAEKVVEAFISEGNSGLEKLKHGNGHHA</sequence>
<feature type="domain" description="Guanylate kinase-like" evidence="14">
    <location>
        <begin position="5"/>
        <end position="185"/>
    </location>
</feature>
<evidence type="ECO:0000256" key="6">
    <source>
        <dbReference type="ARBA" id="ARBA00022490"/>
    </source>
</evidence>
<evidence type="ECO:0000256" key="1">
    <source>
        <dbReference type="ARBA" id="ARBA00003531"/>
    </source>
</evidence>
<dbReference type="EMBL" id="CP002831">
    <property type="protein sequence ID" value="AFC26602.1"/>
    <property type="molecule type" value="Genomic_DNA"/>
</dbReference>
<keyword evidence="9 13" id="KW-0418">Kinase</keyword>